<dbReference type="Pfam" id="PF13403">
    <property type="entry name" value="Hint_2"/>
    <property type="match status" value="1"/>
</dbReference>
<keyword evidence="3" id="KW-1185">Reference proteome</keyword>
<dbReference type="EMBL" id="CP006650">
    <property type="protein sequence ID" value="AGT07723.1"/>
    <property type="molecule type" value="Genomic_DNA"/>
</dbReference>
<accession>S5Y8Q3</accession>
<dbReference type="RefSeq" id="WP_020949362.1">
    <property type="nucleotide sequence ID" value="NC_022041.1"/>
</dbReference>
<organism evidence="2 3">
    <name type="scientific">Paracoccus aminophilus JCM 7686</name>
    <dbReference type="NCBI Taxonomy" id="1367847"/>
    <lineage>
        <taxon>Bacteria</taxon>
        <taxon>Pseudomonadati</taxon>
        <taxon>Pseudomonadota</taxon>
        <taxon>Alphaproteobacteria</taxon>
        <taxon>Rhodobacterales</taxon>
        <taxon>Paracoccaceae</taxon>
        <taxon>Paracoccus</taxon>
    </lineage>
</organism>
<dbReference type="Proteomes" id="UP000015480">
    <property type="component" value="Chromosome"/>
</dbReference>
<dbReference type="HOGENOM" id="CLU_052810_4_1_5"/>
<name>S5Y8Q3_PARAH</name>
<dbReference type="InterPro" id="IPR036844">
    <property type="entry name" value="Hint_dom_sf"/>
</dbReference>
<feature type="domain" description="Hedgehog/Intein (Hint)" evidence="1">
    <location>
        <begin position="176"/>
        <end position="321"/>
    </location>
</feature>
<dbReference type="InterPro" id="IPR028992">
    <property type="entry name" value="Hedgehog/Intein_dom"/>
</dbReference>
<dbReference type="eggNOG" id="COG2931">
    <property type="taxonomic scope" value="Bacteria"/>
</dbReference>
<evidence type="ECO:0000259" key="1">
    <source>
        <dbReference type="Pfam" id="PF13403"/>
    </source>
</evidence>
<dbReference type="KEGG" id="pami:JCM7686_0614"/>
<reference evidence="2 3" key="1">
    <citation type="journal article" date="2014" name="BMC Genomics">
        <title>Architecture and functions of a multipartite genome of the methylotrophic bacterium Paracoccus aminophilus JCM 7686, containing primary and secondary chromids.</title>
        <authorList>
            <person name="Dziewit L."/>
            <person name="Czarnecki J."/>
            <person name="Wibberg D."/>
            <person name="Radlinska M."/>
            <person name="Mrozek P."/>
            <person name="Szymczak M."/>
            <person name="Schluter A."/>
            <person name="Puhler A."/>
            <person name="Bartosik D."/>
        </authorList>
    </citation>
    <scope>NUCLEOTIDE SEQUENCE [LARGE SCALE GENOMIC DNA]</scope>
    <source>
        <strain evidence="2">JCM 7686</strain>
    </source>
</reference>
<dbReference type="AlphaFoldDB" id="S5Y8Q3"/>
<gene>
    <name evidence="2" type="ORF">JCM7686_0614</name>
</gene>
<dbReference type="STRING" id="1367847.JCM7686_0614"/>
<protein>
    <recommendedName>
        <fullName evidence="1">Hedgehog/Intein (Hint) domain-containing protein</fullName>
    </recommendedName>
</protein>
<evidence type="ECO:0000313" key="3">
    <source>
        <dbReference type="Proteomes" id="UP000015480"/>
    </source>
</evidence>
<evidence type="ECO:0000313" key="2">
    <source>
        <dbReference type="EMBL" id="AGT07723.1"/>
    </source>
</evidence>
<proteinExistence type="predicted"/>
<sequence length="378" mass="40912">MKYQILMVTFTTPVPVGSSGVDELRPFFNRTSISFATAQIGKLTVEDDDDQFGMVTSTEGYPSSTQQKLVSDTAIGNDGTIARAGIQLSNYLGSVIRDAAGNEFRVIFPLQGSPNQAAPSLLGDGSSVLIFPVPKVVAGVVTLPVFDPTASFKFSAKYSVTSTNSATPYWPSAAACFTRGTRIETLWGPRLVEELRAGDLILTRDNGLQPLRWIGGATLCGLRLDLQPHLRPIRIRAGALGDGTPARDLSVSPQHRVLLRSEIAARMFAADEVLLAAKHLLGVPGIEVARARDGVSYFHLLFERHELVLSEGCWTESLHLGAEALASLGPAALREIRAIFPDLIRPDPALRPLLGGREGRELVSRHLRQRRRFVAPAA</sequence>
<dbReference type="SUPFAM" id="SSF51294">
    <property type="entry name" value="Hedgehog/intein (Hint) domain"/>
    <property type="match status" value="1"/>
</dbReference>
<dbReference type="PATRIC" id="fig|1367847.3.peg.565"/>